<evidence type="ECO:0000313" key="1">
    <source>
        <dbReference type="EMBL" id="AIQ64186.1"/>
    </source>
</evidence>
<dbReference type="PANTHER" id="PTHR40056">
    <property type="entry name" value="HYPOTHETICAL CYTOSOLIC PROTEIN"/>
    <property type="match status" value="1"/>
</dbReference>
<sequence>MESLTLTRVEMSALLLALRGMSAETPLHIFQEAWSRHHRRHAEEGNPLQDLRSTELPPIVLKMMKKGDAKGLSLQEIAALGALIEYSTISITAMQNWVKRDFKEYLGAPREGKKYSINQAAMLFMVEDLKSSLDFRSISRLFRKLFLKPERDDDDLLEPVRLYSAYAQLFEEHRQLTASPAGEPAPEVEAASDRLTGDAMSAAAEKAVTQLVHLNRRQRETVRNTLIIAAISVQACCFQALARQYFHASLFLDF</sequence>
<dbReference type="Pfam" id="PF08876">
    <property type="entry name" value="DUF1836"/>
    <property type="match status" value="1"/>
</dbReference>
<keyword evidence="2" id="KW-1185">Reference proteome</keyword>
<name>A0A089LRK4_9BACL</name>
<gene>
    <name evidence="1" type="ORF">PSTEL_14965</name>
</gene>
<dbReference type="HOGENOM" id="CLU_1140785_0_0_9"/>
<dbReference type="InterPro" id="IPR014975">
    <property type="entry name" value="DUF1836"/>
</dbReference>
<dbReference type="PANTHER" id="PTHR40056:SF1">
    <property type="entry name" value="DUF1836 DOMAIN-CONTAINING PROTEIN"/>
    <property type="match status" value="1"/>
</dbReference>
<dbReference type="RefSeq" id="WP_038696264.1">
    <property type="nucleotide sequence ID" value="NZ_CP009286.1"/>
</dbReference>
<dbReference type="KEGG" id="pste:PSTEL_14965"/>
<organism evidence="1 2">
    <name type="scientific">Paenibacillus stellifer</name>
    <dbReference type="NCBI Taxonomy" id="169760"/>
    <lineage>
        <taxon>Bacteria</taxon>
        <taxon>Bacillati</taxon>
        <taxon>Bacillota</taxon>
        <taxon>Bacilli</taxon>
        <taxon>Bacillales</taxon>
        <taxon>Paenibacillaceae</taxon>
        <taxon>Paenibacillus</taxon>
    </lineage>
</organism>
<protein>
    <recommendedName>
        <fullName evidence="3">DUF1836 domain-containing protein</fullName>
    </recommendedName>
</protein>
<accession>A0A089LRK4</accession>
<dbReference type="OrthoDB" id="2351599at2"/>
<reference evidence="1 2" key="1">
    <citation type="submission" date="2014-08" db="EMBL/GenBank/DDBJ databases">
        <title>Comparative genomics of the Paenibacillus odorifer group.</title>
        <authorList>
            <person name="den Bakker H.C."/>
            <person name="Tsai Y.-C."/>
            <person name="Martin N."/>
            <person name="Korlach J."/>
            <person name="Wiedmann M."/>
        </authorList>
    </citation>
    <scope>NUCLEOTIDE SEQUENCE [LARGE SCALE GENOMIC DNA]</scope>
    <source>
        <strain evidence="1 2">DSM 14472</strain>
    </source>
</reference>
<dbReference type="AlphaFoldDB" id="A0A089LRK4"/>
<proteinExistence type="predicted"/>
<evidence type="ECO:0008006" key="3">
    <source>
        <dbReference type="Google" id="ProtNLM"/>
    </source>
</evidence>
<dbReference type="Proteomes" id="UP000029507">
    <property type="component" value="Chromosome"/>
</dbReference>
<evidence type="ECO:0000313" key="2">
    <source>
        <dbReference type="Proteomes" id="UP000029507"/>
    </source>
</evidence>
<dbReference type="EMBL" id="CP009286">
    <property type="protein sequence ID" value="AIQ64186.1"/>
    <property type="molecule type" value="Genomic_DNA"/>
</dbReference>
<dbReference type="STRING" id="169760.PSTEL_14965"/>